<dbReference type="RefSeq" id="WP_189268617.1">
    <property type="nucleotide sequence ID" value="NZ_BMML01000033.1"/>
</dbReference>
<dbReference type="NCBIfam" id="NF033572">
    <property type="entry name" value="transpos_ISKra4"/>
    <property type="match status" value="1"/>
</dbReference>
<evidence type="ECO:0000256" key="1">
    <source>
        <dbReference type="SAM" id="MobiDB-lite"/>
    </source>
</evidence>
<evidence type="ECO:0008006" key="4">
    <source>
        <dbReference type="Google" id="ProtNLM"/>
    </source>
</evidence>
<accession>A0A917XMX2</accession>
<evidence type="ECO:0000313" key="2">
    <source>
        <dbReference type="EMBL" id="GGN40793.1"/>
    </source>
</evidence>
<name>A0A917XMX2_9ACTN</name>
<evidence type="ECO:0000313" key="3">
    <source>
        <dbReference type="Proteomes" id="UP000653411"/>
    </source>
</evidence>
<sequence>MEHYDTRGTPEAFARSVSAFHLLTATLSGPAAGEWTHGELEEHLQEAGRALMRQLLQDHLDLRAIREEEHLAARPGLRVTGPDGRPRPWREKEHERWLSTVFGHVRVRRIAHRGPGVSNVHPSDVLLSLPAGRHSAGLRRLAVVEAVRGSFDQALAAVERQCGPVVGKRRLEELVTEAAADVDGFYWASIPLPCSREMPLVIQADGKGVVMRPEALREATRRKAAQAAAAGRRGRLAPGEKPNRKRMATIACVFDTRPASRRPHDVIGPPEGRSANRTRRPRPKAENKWLTASLVKTPEEVIAEAFDQAQARDRHHLRDWIVLVDGARHQLDVIQAEAAHRGVTIHVLIDFVHVTEYVWAAAHAFHKPGSREAEAFTADRLTAILAGHAARVADELLALADQAHLTASPREAVITCHRYLTGHLDQLHYDTALEAGWPIATGAIEGACRHLIADRLDITGARWGLAGAEAVLKLRAVTSNGDLDTYWTFHIAREHERLYPNPDQATFRLTA</sequence>
<organism evidence="2 3">
    <name type="scientific">Streptomyces fuscichromogenes</name>
    <dbReference type="NCBI Taxonomy" id="1324013"/>
    <lineage>
        <taxon>Bacteria</taxon>
        <taxon>Bacillati</taxon>
        <taxon>Actinomycetota</taxon>
        <taxon>Actinomycetes</taxon>
        <taxon>Kitasatosporales</taxon>
        <taxon>Streptomycetaceae</taxon>
        <taxon>Streptomyces</taxon>
    </lineage>
</organism>
<dbReference type="Proteomes" id="UP000653411">
    <property type="component" value="Unassembled WGS sequence"/>
</dbReference>
<comment type="caution">
    <text evidence="2">The sequence shown here is derived from an EMBL/GenBank/DDBJ whole genome shotgun (WGS) entry which is preliminary data.</text>
</comment>
<reference evidence="2" key="1">
    <citation type="journal article" date="2014" name="Int. J. Syst. Evol. Microbiol.">
        <title>Complete genome sequence of Corynebacterium casei LMG S-19264T (=DSM 44701T), isolated from a smear-ripened cheese.</title>
        <authorList>
            <consortium name="US DOE Joint Genome Institute (JGI-PGF)"/>
            <person name="Walter F."/>
            <person name="Albersmeier A."/>
            <person name="Kalinowski J."/>
            <person name="Ruckert C."/>
        </authorList>
    </citation>
    <scope>NUCLEOTIDE SEQUENCE</scope>
    <source>
        <strain evidence="2">CGMCC 4.7110</strain>
    </source>
</reference>
<reference evidence="2" key="2">
    <citation type="submission" date="2020-09" db="EMBL/GenBank/DDBJ databases">
        <authorList>
            <person name="Sun Q."/>
            <person name="Zhou Y."/>
        </authorList>
    </citation>
    <scope>NUCLEOTIDE SEQUENCE</scope>
    <source>
        <strain evidence="2">CGMCC 4.7110</strain>
    </source>
</reference>
<gene>
    <name evidence="2" type="ORF">GCM10011578_088450</name>
</gene>
<protein>
    <recommendedName>
        <fullName evidence="4">ISKra4 family transposase</fullName>
    </recommendedName>
</protein>
<feature type="region of interest" description="Disordered" evidence="1">
    <location>
        <begin position="261"/>
        <end position="285"/>
    </location>
</feature>
<dbReference type="EMBL" id="BMML01000033">
    <property type="protein sequence ID" value="GGN40793.1"/>
    <property type="molecule type" value="Genomic_DNA"/>
</dbReference>
<proteinExistence type="predicted"/>
<keyword evidence="3" id="KW-1185">Reference proteome</keyword>
<dbReference type="AlphaFoldDB" id="A0A917XMX2"/>